<proteinExistence type="predicted"/>
<protein>
    <submittedName>
        <fullName evidence="1">Uncharacterized protein</fullName>
    </submittedName>
</protein>
<keyword evidence="2" id="KW-1185">Reference proteome</keyword>
<reference evidence="1" key="1">
    <citation type="submission" date="2020-09" db="EMBL/GenBank/DDBJ databases">
        <title>Novel species of Mucilaginibacter isolated from a glacier on the Tibetan Plateau.</title>
        <authorList>
            <person name="Liu Q."/>
            <person name="Xin Y.-H."/>
        </authorList>
    </citation>
    <scope>NUCLEOTIDE SEQUENCE</scope>
    <source>
        <strain evidence="1">ZB1P21</strain>
    </source>
</reference>
<organism evidence="1 2">
    <name type="scientific">Mucilaginibacter glaciei</name>
    <dbReference type="NCBI Taxonomy" id="2772109"/>
    <lineage>
        <taxon>Bacteria</taxon>
        <taxon>Pseudomonadati</taxon>
        <taxon>Bacteroidota</taxon>
        <taxon>Sphingobacteriia</taxon>
        <taxon>Sphingobacteriales</taxon>
        <taxon>Sphingobacteriaceae</taxon>
        <taxon>Mucilaginibacter</taxon>
    </lineage>
</organism>
<name>A0A926S0H3_9SPHI</name>
<evidence type="ECO:0000313" key="1">
    <source>
        <dbReference type="EMBL" id="MBD1392950.1"/>
    </source>
</evidence>
<dbReference type="AlphaFoldDB" id="A0A926S0H3"/>
<dbReference type="EMBL" id="JACWMX010000002">
    <property type="protein sequence ID" value="MBD1392950.1"/>
    <property type="molecule type" value="Genomic_DNA"/>
</dbReference>
<gene>
    <name evidence="1" type="ORF">IDJ76_07565</name>
</gene>
<dbReference type="RefSeq" id="WP_191162338.1">
    <property type="nucleotide sequence ID" value="NZ_JACWMX010000002.1"/>
</dbReference>
<accession>A0A926S0H3</accession>
<dbReference type="Proteomes" id="UP000619078">
    <property type="component" value="Unassembled WGS sequence"/>
</dbReference>
<comment type="caution">
    <text evidence="1">The sequence shown here is derived from an EMBL/GenBank/DDBJ whole genome shotgun (WGS) entry which is preliminary data.</text>
</comment>
<evidence type="ECO:0000313" key="2">
    <source>
        <dbReference type="Proteomes" id="UP000619078"/>
    </source>
</evidence>
<sequence length="70" mass="8108">MKTNFQTSLHIKTPSGFEIYGNFDLGSDRERAMAIVEQFKLVKLPIYVSFEDLPNNLIPSIRYQDTLLDK</sequence>